<reference evidence="1" key="1">
    <citation type="submission" date="2014-09" db="EMBL/GenBank/DDBJ databases">
        <authorList>
            <person name="Magalhaes I.L.F."/>
            <person name="Oliveira U."/>
            <person name="Santos F.R."/>
            <person name="Vidigal T.H.D.A."/>
            <person name="Brescovit A.D."/>
            <person name="Santos A.J."/>
        </authorList>
    </citation>
    <scope>NUCLEOTIDE SEQUENCE</scope>
    <source>
        <tissue evidence="1">Shoot tissue taken approximately 20 cm above the soil surface</tissue>
    </source>
</reference>
<evidence type="ECO:0000313" key="1">
    <source>
        <dbReference type="EMBL" id="JAD76157.1"/>
    </source>
</evidence>
<dbReference type="EMBL" id="GBRH01221738">
    <property type="protein sequence ID" value="JAD76157.1"/>
    <property type="molecule type" value="Transcribed_RNA"/>
</dbReference>
<proteinExistence type="predicted"/>
<sequence length="78" mass="8923">MNIFFCCCQIIVLVSYIFSSVSIKFFNTSNYQAADHLNDRNISLPIRCLIPVSLHNFTMAIFSHNFISSELNTPTQCQ</sequence>
<name>A0A0A9CXG0_ARUDO</name>
<protein>
    <submittedName>
        <fullName evidence="1">Uncharacterized protein</fullName>
    </submittedName>
</protein>
<accession>A0A0A9CXG0</accession>
<reference evidence="1" key="2">
    <citation type="journal article" date="2015" name="Data Brief">
        <title>Shoot transcriptome of the giant reed, Arundo donax.</title>
        <authorList>
            <person name="Barrero R.A."/>
            <person name="Guerrero F.D."/>
            <person name="Moolhuijzen P."/>
            <person name="Goolsby J.A."/>
            <person name="Tidwell J."/>
            <person name="Bellgard S.E."/>
            <person name="Bellgard M.I."/>
        </authorList>
    </citation>
    <scope>NUCLEOTIDE SEQUENCE</scope>
    <source>
        <tissue evidence="1">Shoot tissue taken approximately 20 cm above the soil surface</tissue>
    </source>
</reference>
<organism evidence="1">
    <name type="scientific">Arundo donax</name>
    <name type="common">Giant reed</name>
    <name type="synonym">Donax arundinaceus</name>
    <dbReference type="NCBI Taxonomy" id="35708"/>
    <lineage>
        <taxon>Eukaryota</taxon>
        <taxon>Viridiplantae</taxon>
        <taxon>Streptophyta</taxon>
        <taxon>Embryophyta</taxon>
        <taxon>Tracheophyta</taxon>
        <taxon>Spermatophyta</taxon>
        <taxon>Magnoliopsida</taxon>
        <taxon>Liliopsida</taxon>
        <taxon>Poales</taxon>
        <taxon>Poaceae</taxon>
        <taxon>PACMAD clade</taxon>
        <taxon>Arundinoideae</taxon>
        <taxon>Arundineae</taxon>
        <taxon>Arundo</taxon>
    </lineage>
</organism>
<dbReference type="AlphaFoldDB" id="A0A0A9CXG0"/>